<dbReference type="VEuPathDB" id="FungiDB:FOZG_08157"/>
<protein>
    <submittedName>
        <fullName evidence="1">Uncharacterized protein</fullName>
    </submittedName>
</protein>
<dbReference type="VEuPathDB" id="FungiDB:FOXG_15722"/>
<reference evidence="1 2" key="1">
    <citation type="journal article" date="2018" name="Sci. Rep.">
        <title>Characterisation of pathogen-specific regions and novel effector candidates in Fusarium oxysporum f. sp. cepae.</title>
        <authorList>
            <person name="Armitage A.D."/>
            <person name="Taylor A."/>
            <person name="Sobczyk M.K."/>
            <person name="Baxter L."/>
            <person name="Greenfield B.P."/>
            <person name="Bates H.J."/>
            <person name="Wilson F."/>
            <person name="Jackson A.C."/>
            <person name="Ott S."/>
            <person name="Harrison R.J."/>
            <person name="Clarkson J.P."/>
        </authorList>
    </citation>
    <scope>NUCLEOTIDE SEQUENCE [LARGE SCALE GENOMIC DNA]</scope>
    <source>
        <strain evidence="1 2">Fo_A13</strain>
    </source>
</reference>
<name>A0A420NTL8_FUSOX</name>
<gene>
    <name evidence="1" type="ORF">BFJ69_g2380</name>
</gene>
<evidence type="ECO:0000313" key="2">
    <source>
        <dbReference type="Proteomes" id="UP000285084"/>
    </source>
</evidence>
<accession>A0A420NTL8</accession>
<proteinExistence type="predicted"/>
<comment type="caution">
    <text evidence="1">The sequence shown here is derived from an EMBL/GenBank/DDBJ whole genome shotgun (WGS) entry which is preliminary data.</text>
</comment>
<evidence type="ECO:0000313" key="1">
    <source>
        <dbReference type="EMBL" id="RKK83641.1"/>
    </source>
</evidence>
<sequence>MIEAVKKASADATMDLDNVCKVAVITSVIRGVKVEDVTCATDMASILKIADTFPTRVAQNPQKTW</sequence>
<organism evidence="1 2">
    <name type="scientific">Fusarium oxysporum</name>
    <name type="common">Fusarium vascular wilt</name>
    <dbReference type="NCBI Taxonomy" id="5507"/>
    <lineage>
        <taxon>Eukaryota</taxon>
        <taxon>Fungi</taxon>
        <taxon>Dikarya</taxon>
        <taxon>Ascomycota</taxon>
        <taxon>Pezizomycotina</taxon>
        <taxon>Sordariomycetes</taxon>
        <taxon>Hypocreomycetidae</taxon>
        <taxon>Hypocreales</taxon>
        <taxon>Nectriaceae</taxon>
        <taxon>Fusarium</taxon>
        <taxon>Fusarium oxysporum species complex</taxon>
    </lineage>
</organism>
<dbReference type="AlphaFoldDB" id="A0A420NTL8"/>
<dbReference type="EMBL" id="MRCX01000012">
    <property type="protein sequence ID" value="RKK83641.1"/>
    <property type="molecule type" value="Genomic_DNA"/>
</dbReference>
<dbReference type="Proteomes" id="UP000285084">
    <property type="component" value="Unassembled WGS sequence"/>
</dbReference>
<dbReference type="VEuPathDB" id="FungiDB:FOMG_15548"/>